<protein>
    <submittedName>
        <fullName evidence="1">Unannotated protein</fullName>
    </submittedName>
</protein>
<organism evidence="1">
    <name type="scientific">freshwater metagenome</name>
    <dbReference type="NCBI Taxonomy" id="449393"/>
    <lineage>
        <taxon>unclassified sequences</taxon>
        <taxon>metagenomes</taxon>
        <taxon>ecological metagenomes</taxon>
    </lineage>
</organism>
<proteinExistence type="predicted"/>
<dbReference type="EMBL" id="CAFAAV010000255">
    <property type="protein sequence ID" value="CAB4834253.1"/>
    <property type="molecule type" value="Genomic_DNA"/>
</dbReference>
<evidence type="ECO:0000313" key="1">
    <source>
        <dbReference type="EMBL" id="CAB4834253.1"/>
    </source>
</evidence>
<accession>A0A6J7AN69</accession>
<dbReference type="AlphaFoldDB" id="A0A6J7AN69"/>
<gene>
    <name evidence="1" type="ORF">UFOPK3099_02513</name>
</gene>
<reference evidence="1" key="1">
    <citation type="submission" date="2020-05" db="EMBL/GenBank/DDBJ databases">
        <authorList>
            <person name="Chiriac C."/>
            <person name="Salcher M."/>
            <person name="Ghai R."/>
            <person name="Kavagutti S V."/>
        </authorList>
    </citation>
    <scope>NUCLEOTIDE SEQUENCE</scope>
</reference>
<sequence length="148" mass="15825">MVGHAREVCVRRVGDPFQLAGEHPALELDAHPGFAVARAEHDASIVAALAQRGRPRRHVGSVGEVARRSSERVVGGGEHRGRGLRIGGDEFGHFGDGRDIGAFAGDALLRQHLQAIGDLLVRALPCGDTFSRHLLVALGEHHVLCRSD</sequence>
<name>A0A6J7AN69_9ZZZZ</name>